<keyword evidence="3" id="KW-1185">Reference proteome</keyword>
<name>A0AA88IZC8_FICCA</name>
<dbReference type="EMBL" id="BTGU01000072">
    <property type="protein sequence ID" value="GMN57787.1"/>
    <property type="molecule type" value="Genomic_DNA"/>
</dbReference>
<organism evidence="2 3">
    <name type="scientific">Ficus carica</name>
    <name type="common">Common fig</name>
    <dbReference type="NCBI Taxonomy" id="3494"/>
    <lineage>
        <taxon>Eukaryota</taxon>
        <taxon>Viridiplantae</taxon>
        <taxon>Streptophyta</taxon>
        <taxon>Embryophyta</taxon>
        <taxon>Tracheophyta</taxon>
        <taxon>Spermatophyta</taxon>
        <taxon>Magnoliopsida</taxon>
        <taxon>eudicotyledons</taxon>
        <taxon>Gunneridae</taxon>
        <taxon>Pentapetalae</taxon>
        <taxon>rosids</taxon>
        <taxon>fabids</taxon>
        <taxon>Rosales</taxon>
        <taxon>Moraceae</taxon>
        <taxon>Ficeae</taxon>
        <taxon>Ficus</taxon>
    </lineage>
</organism>
<dbReference type="Proteomes" id="UP001187192">
    <property type="component" value="Unassembled WGS sequence"/>
</dbReference>
<protein>
    <submittedName>
        <fullName evidence="2">Uncharacterized protein</fullName>
    </submittedName>
</protein>
<dbReference type="AlphaFoldDB" id="A0AA88IZC8"/>
<reference evidence="2" key="1">
    <citation type="submission" date="2023-07" db="EMBL/GenBank/DDBJ databases">
        <title>draft genome sequence of fig (Ficus carica).</title>
        <authorList>
            <person name="Takahashi T."/>
            <person name="Nishimura K."/>
        </authorList>
    </citation>
    <scope>NUCLEOTIDE SEQUENCE</scope>
</reference>
<evidence type="ECO:0000313" key="2">
    <source>
        <dbReference type="EMBL" id="GMN57787.1"/>
    </source>
</evidence>
<comment type="caution">
    <text evidence="2">The sequence shown here is derived from an EMBL/GenBank/DDBJ whole genome shotgun (WGS) entry which is preliminary data.</text>
</comment>
<evidence type="ECO:0000256" key="1">
    <source>
        <dbReference type="SAM" id="MobiDB-lite"/>
    </source>
</evidence>
<accession>A0AA88IZC8</accession>
<feature type="region of interest" description="Disordered" evidence="1">
    <location>
        <begin position="142"/>
        <end position="166"/>
    </location>
</feature>
<gene>
    <name evidence="2" type="ORF">TIFTF001_026890</name>
</gene>
<evidence type="ECO:0000313" key="3">
    <source>
        <dbReference type="Proteomes" id="UP001187192"/>
    </source>
</evidence>
<proteinExistence type="predicted"/>
<sequence length="319" mass="34229">MAGIKFLKTVVIAKRFHNGFWKPSWKLRLSTTVFEKPSCAGRDSTTNSLSHLSLSLSPLLAAAASLQSLPQNPSSADYPATKPTTPTAMYLLEEFTATSPVSGLRGIDAGERAILWTPACARAGSPNRAAARVQQGWCIPPSRRISRTSESPSSMGHDIGVVPSPNVEPTDWVKTDLVRSASTRSGQSAPPLHCIGATLGLPHAVVAVRTLLSLRRRRSPTLRREPVTNWEPLLREPSPESQPGCRTLGRRWKERNFYFYFLISSCSYKIGDGAHSSHSLPSPAAAGSSAAASAAGSRSLRARAYHGGSHLVGLLSALQ</sequence>